<organism evidence="2">
    <name type="scientific">marine metagenome</name>
    <dbReference type="NCBI Taxonomy" id="408172"/>
    <lineage>
        <taxon>unclassified sequences</taxon>
        <taxon>metagenomes</taxon>
        <taxon>ecological metagenomes</taxon>
    </lineage>
</organism>
<dbReference type="PANTHER" id="PTHR43372">
    <property type="entry name" value="FATTY-ACID AMIDE HYDROLASE"/>
    <property type="match status" value="1"/>
</dbReference>
<dbReference type="EMBL" id="UINC01195202">
    <property type="protein sequence ID" value="SVE11655.1"/>
    <property type="molecule type" value="Genomic_DNA"/>
</dbReference>
<dbReference type="Pfam" id="PF01425">
    <property type="entry name" value="Amidase"/>
    <property type="match status" value="1"/>
</dbReference>
<gene>
    <name evidence="2" type="ORF">METZ01_LOCUS464509</name>
</gene>
<evidence type="ECO:0000259" key="1">
    <source>
        <dbReference type="Pfam" id="PF01425"/>
    </source>
</evidence>
<reference evidence="2" key="1">
    <citation type="submission" date="2018-05" db="EMBL/GenBank/DDBJ databases">
        <authorList>
            <person name="Lanie J.A."/>
            <person name="Ng W.-L."/>
            <person name="Kazmierczak K.M."/>
            <person name="Andrzejewski T.M."/>
            <person name="Davidsen T.M."/>
            <person name="Wayne K.J."/>
            <person name="Tettelin H."/>
            <person name="Glass J.I."/>
            <person name="Rusch D."/>
            <person name="Podicherti R."/>
            <person name="Tsui H.-C.T."/>
            <person name="Winkler M.E."/>
        </authorList>
    </citation>
    <scope>NUCLEOTIDE SEQUENCE</scope>
</reference>
<dbReference type="Gene3D" id="3.90.1300.10">
    <property type="entry name" value="Amidase signature (AS) domain"/>
    <property type="match status" value="1"/>
</dbReference>
<dbReference type="InterPro" id="IPR036928">
    <property type="entry name" value="AS_sf"/>
</dbReference>
<dbReference type="GO" id="GO:0012505">
    <property type="term" value="C:endomembrane system"/>
    <property type="evidence" value="ECO:0007669"/>
    <property type="project" value="TreeGrafter"/>
</dbReference>
<dbReference type="PANTHER" id="PTHR43372:SF4">
    <property type="entry name" value="FATTY-ACID AMIDE HYDROLASE 2"/>
    <property type="match status" value="1"/>
</dbReference>
<proteinExistence type="predicted"/>
<feature type="non-terminal residue" evidence="2">
    <location>
        <position position="145"/>
    </location>
</feature>
<dbReference type="InterPro" id="IPR052739">
    <property type="entry name" value="FAAH2"/>
</dbReference>
<protein>
    <recommendedName>
        <fullName evidence="1">Amidase domain-containing protein</fullName>
    </recommendedName>
</protein>
<accession>A0A383AWU2</accession>
<dbReference type="InterPro" id="IPR023631">
    <property type="entry name" value="Amidase_dom"/>
</dbReference>
<dbReference type="AlphaFoldDB" id="A0A383AWU2"/>
<name>A0A383AWU2_9ZZZZ</name>
<feature type="domain" description="Amidase" evidence="1">
    <location>
        <begin position="23"/>
        <end position="145"/>
    </location>
</feature>
<sequence>MNLTQSASELVQQLKNKDISAVELLEAHLDRIASINPDINAVVTLDEDRARERATAADEALEKGADLGPLHGLPMTVKDAYEVAGIVTTGGSPKWKNHVPQRHAEVVQRLTAAGAIVFGKTNVPYLSGDWQTYNEIFGVTNNPWD</sequence>
<evidence type="ECO:0000313" key="2">
    <source>
        <dbReference type="EMBL" id="SVE11655.1"/>
    </source>
</evidence>
<dbReference type="SUPFAM" id="SSF75304">
    <property type="entry name" value="Amidase signature (AS) enzymes"/>
    <property type="match status" value="1"/>
</dbReference>